<dbReference type="PANTHER" id="PTHR12526">
    <property type="entry name" value="GLYCOSYLTRANSFERASE"/>
    <property type="match status" value="1"/>
</dbReference>
<evidence type="ECO:0000259" key="1">
    <source>
        <dbReference type="Pfam" id="PF13439"/>
    </source>
</evidence>
<evidence type="ECO:0000313" key="2">
    <source>
        <dbReference type="EMBL" id="BDP43391.1"/>
    </source>
</evidence>
<dbReference type="Proteomes" id="UP001064971">
    <property type="component" value="Plasmid pDAETH-1"/>
</dbReference>
<dbReference type="Gene3D" id="3.40.50.2000">
    <property type="entry name" value="Glycogen Phosphorylase B"/>
    <property type="match status" value="2"/>
</dbReference>
<reference evidence="2" key="1">
    <citation type="submission" date="2022-07" db="EMBL/GenBank/DDBJ databases">
        <title>Complete Genome Sequence of the Radioresistant Bacterium Deinococcus aetherius ST0316, Isolated from the Air Dust collected in Lower Stratosphere above Japan.</title>
        <authorList>
            <person name="Satoh K."/>
            <person name="Hagiwara K."/>
            <person name="Katsumata K."/>
            <person name="Kubo A."/>
            <person name="Yokobori S."/>
            <person name="Yamagishi A."/>
            <person name="Oono Y."/>
            <person name="Narumi I."/>
        </authorList>
    </citation>
    <scope>NUCLEOTIDE SEQUENCE</scope>
    <source>
        <strain evidence="2">ST0316</strain>
        <plasmid evidence="2">pDAETH-1</plasmid>
    </source>
</reference>
<keyword evidence="2" id="KW-0614">Plasmid</keyword>
<gene>
    <name evidence="2" type="ORF">DAETH_33600</name>
</gene>
<name>A0ABN6RNN5_9DEIO</name>
<organism evidence="2 3">
    <name type="scientific">Deinococcus aetherius</name>
    <dbReference type="NCBI Taxonomy" id="200252"/>
    <lineage>
        <taxon>Bacteria</taxon>
        <taxon>Thermotogati</taxon>
        <taxon>Deinococcota</taxon>
        <taxon>Deinococci</taxon>
        <taxon>Deinococcales</taxon>
        <taxon>Deinococcaceae</taxon>
        <taxon>Deinococcus</taxon>
    </lineage>
</organism>
<dbReference type="RefSeq" id="WP_264777872.1">
    <property type="nucleotide sequence ID" value="NZ_AP026561.1"/>
</dbReference>
<feature type="domain" description="Glycosyltransferase subfamily 4-like N-terminal" evidence="1">
    <location>
        <begin position="39"/>
        <end position="199"/>
    </location>
</feature>
<dbReference type="SUPFAM" id="SSF53756">
    <property type="entry name" value="UDP-Glycosyltransferase/glycogen phosphorylase"/>
    <property type="match status" value="1"/>
</dbReference>
<sequence>MTATAGRPSAPARRPLQRALYISIQDSGDKRSWSGTSFRMRRCLEAAGYDVACVDGLATFTSPLVRAKAAWARVNGRKYVRDRTPFTLRRYARQIEERAAALDYDFVFSAGSMPVALLRERKPIVCWGDATFGALLNFYPDLRGLSRESEALGHRFESLALHRAAAVIYASDWAARSAISLYGVDPAKVHVVPFGANLDVQLSPSDLGPLIARRLADPVVKLLFIGVEWERKGGPSVLEVAGLLRNAGVPCELHVVGVTPPGPLPDFVKLHGFLDKNTPEGTARLAALLCESHFFLMPSQAECFGIVFAEASAFALPSVGTNVGGIPSAITPGVNGLLVELGTPPAEITRQVMELWGDPAGYASLCRSAYDEYTRRLNWDAAGRALRRIIDGLDPAGASA</sequence>
<dbReference type="EMBL" id="AP026561">
    <property type="protein sequence ID" value="BDP43391.1"/>
    <property type="molecule type" value="Genomic_DNA"/>
</dbReference>
<dbReference type="Pfam" id="PF13692">
    <property type="entry name" value="Glyco_trans_1_4"/>
    <property type="match status" value="1"/>
</dbReference>
<geneLocation type="plasmid" evidence="2 3">
    <name>pDAETH-1</name>
</geneLocation>
<dbReference type="InterPro" id="IPR028098">
    <property type="entry name" value="Glyco_trans_4-like_N"/>
</dbReference>
<dbReference type="PANTHER" id="PTHR12526:SF637">
    <property type="entry name" value="GLYCOSYLTRANSFERASE EPSF-RELATED"/>
    <property type="match status" value="1"/>
</dbReference>
<evidence type="ECO:0000313" key="3">
    <source>
        <dbReference type="Proteomes" id="UP001064971"/>
    </source>
</evidence>
<keyword evidence="3" id="KW-1185">Reference proteome</keyword>
<proteinExistence type="predicted"/>
<dbReference type="Pfam" id="PF13439">
    <property type="entry name" value="Glyco_transf_4"/>
    <property type="match status" value="1"/>
</dbReference>
<protein>
    <recommendedName>
        <fullName evidence="1">Glycosyltransferase subfamily 4-like N-terminal domain-containing protein</fullName>
    </recommendedName>
</protein>
<accession>A0ABN6RNN5</accession>
<dbReference type="CDD" id="cd03801">
    <property type="entry name" value="GT4_PimA-like"/>
    <property type="match status" value="1"/>
</dbReference>